<proteinExistence type="predicted"/>
<name>A0A0F9TIV5_9ZZZZ</name>
<dbReference type="SUPFAM" id="SSF53335">
    <property type="entry name" value="S-adenosyl-L-methionine-dependent methyltransferases"/>
    <property type="match status" value="1"/>
</dbReference>
<feature type="non-terminal residue" evidence="4">
    <location>
        <position position="335"/>
    </location>
</feature>
<comment type="caution">
    <text evidence="4">The sequence shown here is derived from an EMBL/GenBank/DDBJ whole genome shotgun (WGS) entry which is preliminary data.</text>
</comment>
<evidence type="ECO:0000256" key="1">
    <source>
        <dbReference type="ARBA" id="ARBA00022603"/>
    </source>
</evidence>
<dbReference type="GO" id="GO:0032259">
    <property type="term" value="P:methylation"/>
    <property type="evidence" value="ECO:0007669"/>
    <property type="project" value="UniProtKB-KW"/>
</dbReference>
<dbReference type="PROSITE" id="PS00092">
    <property type="entry name" value="N6_MTASE"/>
    <property type="match status" value="1"/>
</dbReference>
<reference evidence="4" key="1">
    <citation type="journal article" date="2015" name="Nature">
        <title>Complex archaea that bridge the gap between prokaryotes and eukaryotes.</title>
        <authorList>
            <person name="Spang A."/>
            <person name="Saw J.H."/>
            <person name="Jorgensen S.L."/>
            <person name="Zaremba-Niedzwiedzka K."/>
            <person name="Martijn J."/>
            <person name="Lind A.E."/>
            <person name="van Eijk R."/>
            <person name="Schleper C."/>
            <person name="Guy L."/>
            <person name="Ettema T.J."/>
        </authorList>
    </citation>
    <scope>NUCLEOTIDE SEQUENCE</scope>
</reference>
<dbReference type="GO" id="GO:0003677">
    <property type="term" value="F:DNA binding"/>
    <property type="evidence" value="ECO:0007669"/>
    <property type="project" value="InterPro"/>
</dbReference>
<accession>A0A0F9TIV5</accession>
<evidence type="ECO:0008006" key="5">
    <source>
        <dbReference type="Google" id="ProtNLM"/>
    </source>
</evidence>
<organism evidence="4">
    <name type="scientific">marine sediment metagenome</name>
    <dbReference type="NCBI Taxonomy" id="412755"/>
    <lineage>
        <taxon>unclassified sequences</taxon>
        <taxon>metagenomes</taxon>
        <taxon>ecological metagenomes</taxon>
    </lineage>
</organism>
<dbReference type="PRINTS" id="PR00508">
    <property type="entry name" value="S21N4MTFRASE"/>
</dbReference>
<evidence type="ECO:0000256" key="2">
    <source>
        <dbReference type="ARBA" id="ARBA00022679"/>
    </source>
</evidence>
<sequence length="335" mass="36791">MKLWTKYAQGDCLDQLKRLPEASVDLIVTDPPYGLTPVDPKKPGGGSGTNGFMGKAWDAAVPPVEVWRECLRVLKPGGFAFVMSSPRQDCMARMILNLEDADFVTGFSHISWVYFTGFPKSHNLSKATDRRAGVERKVIGKRYHPTLKDKTKVNRQGKQQFHGNNSIKDEWDITAPSTPEAKVLDGAYAGMQLKPAQEPILVVMKPLDQATYLDQALSNGKGCSWLDDCRIPTGENHANRDRIGERTKDQRYTDKGNTNFAATPGPRGGDGAGRFPANVLVSDDALDDGIKRTTNSTGSHAPSDYETDWMERKFKAGAAAPYGTNSGSASRYFDL</sequence>
<evidence type="ECO:0000313" key="4">
    <source>
        <dbReference type="EMBL" id="KKN41368.1"/>
    </source>
</evidence>
<dbReference type="EMBL" id="LAZR01001651">
    <property type="protein sequence ID" value="KKN41368.1"/>
    <property type="molecule type" value="Genomic_DNA"/>
</dbReference>
<keyword evidence="1" id="KW-0489">Methyltransferase</keyword>
<dbReference type="GO" id="GO:0008170">
    <property type="term" value="F:N-methyltransferase activity"/>
    <property type="evidence" value="ECO:0007669"/>
    <property type="project" value="InterPro"/>
</dbReference>
<dbReference type="InterPro" id="IPR002052">
    <property type="entry name" value="DNA_methylase_N6_adenine_CS"/>
</dbReference>
<dbReference type="InterPro" id="IPR001091">
    <property type="entry name" value="RM_Methyltransferase"/>
</dbReference>
<protein>
    <recommendedName>
        <fullName evidence="5">DNA methylase N-4/N-6 domain-containing protein</fullName>
    </recommendedName>
</protein>
<dbReference type="InterPro" id="IPR029063">
    <property type="entry name" value="SAM-dependent_MTases_sf"/>
</dbReference>
<dbReference type="Gene3D" id="3.40.50.150">
    <property type="entry name" value="Vaccinia Virus protein VP39"/>
    <property type="match status" value="1"/>
</dbReference>
<feature type="region of interest" description="Disordered" evidence="3">
    <location>
        <begin position="254"/>
        <end position="273"/>
    </location>
</feature>
<evidence type="ECO:0000256" key="3">
    <source>
        <dbReference type="SAM" id="MobiDB-lite"/>
    </source>
</evidence>
<gene>
    <name evidence="4" type="ORF">LCGC14_0723890</name>
</gene>
<keyword evidence="2" id="KW-0808">Transferase</keyword>
<dbReference type="AlphaFoldDB" id="A0A0F9TIV5"/>